<dbReference type="EMBL" id="CADEAL010002113">
    <property type="protein sequence ID" value="CAB1438157.1"/>
    <property type="molecule type" value="Genomic_DNA"/>
</dbReference>
<evidence type="ECO:0000313" key="4">
    <source>
        <dbReference type="Proteomes" id="UP001153269"/>
    </source>
</evidence>
<evidence type="ECO:0000256" key="1">
    <source>
        <dbReference type="SAM" id="MobiDB-lite"/>
    </source>
</evidence>
<evidence type="ECO:0000256" key="2">
    <source>
        <dbReference type="SAM" id="Phobius"/>
    </source>
</evidence>
<keyword evidence="2" id="KW-1133">Transmembrane helix</keyword>
<name>A0A9N7YNB7_PLEPL</name>
<sequence length="93" mass="10526">MSTQSSADVYCSPALAQHVHSGPLLLRLRRCSLMSPWNLRADASSTGRRRRPNPETRARRKPAAAAHMNTHMFVLIFLGVFDLLLWSKMVPRL</sequence>
<reference evidence="3" key="1">
    <citation type="submission" date="2020-03" db="EMBL/GenBank/DDBJ databases">
        <authorList>
            <person name="Weist P."/>
        </authorList>
    </citation>
    <scope>NUCLEOTIDE SEQUENCE</scope>
</reference>
<organism evidence="3 4">
    <name type="scientific">Pleuronectes platessa</name>
    <name type="common">European plaice</name>
    <dbReference type="NCBI Taxonomy" id="8262"/>
    <lineage>
        <taxon>Eukaryota</taxon>
        <taxon>Metazoa</taxon>
        <taxon>Chordata</taxon>
        <taxon>Craniata</taxon>
        <taxon>Vertebrata</taxon>
        <taxon>Euteleostomi</taxon>
        <taxon>Actinopterygii</taxon>
        <taxon>Neopterygii</taxon>
        <taxon>Teleostei</taxon>
        <taxon>Neoteleostei</taxon>
        <taxon>Acanthomorphata</taxon>
        <taxon>Carangaria</taxon>
        <taxon>Pleuronectiformes</taxon>
        <taxon>Pleuronectoidei</taxon>
        <taxon>Pleuronectidae</taxon>
        <taxon>Pleuronectes</taxon>
    </lineage>
</organism>
<accession>A0A9N7YNB7</accession>
<keyword evidence="2" id="KW-0812">Transmembrane</keyword>
<feature type="transmembrane region" description="Helical" evidence="2">
    <location>
        <begin position="66"/>
        <end position="86"/>
    </location>
</feature>
<dbReference type="Proteomes" id="UP001153269">
    <property type="component" value="Unassembled WGS sequence"/>
</dbReference>
<feature type="region of interest" description="Disordered" evidence="1">
    <location>
        <begin position="42"/>
        <end position="63"/>
    </location>
</feature>
<keyword evidence="4" id="KW-1185">Reference proteome</keyword>
<dbReference type="AlphaFoldDB" id="A0A9N7YNB7"/>
<keyword evidence="2" id="KW-0472">Membrane</keyword>
<protein>
    <submittedName>
        <fullName evidence="3">Uncharacterized protein</fullName>
    </submittedName>
</protein>
<comment type="caution">
    <text evidence="3">The sequence shown here is derived from an EMBL/GenBank/DDBJ whole genome shotgun (WGS) entry which is preliminary data.</text>
</comment>
<proteinExistence type="predicted"/>
<evidence type="ECO:0000313" key="3">
    <source>
        <dbReference type="EMBL" id="CAB1438157.1"/>
    </source>
</evidence>
<gene>
    <name evidence="3" type="ORF">PLEPLA_LOCUS26111</name>
</gene>